<dbReference type="Pfam" id="PF00498">
    <property type="entry name" value="FHA"/>
    <property type="match status" value="1"/>
</dbReference>
<feature type="domain" description="FHA" evidence="3">
    <location>
        <begin position="106"/>
        <end position="165"/>
    </location>
</feature>
<dbReference type="AlphaFoldDB" id="A0A4V6RZ53"/>
<dbReference type="OrthoDB" id="3254248at2"/>
<dbReference type="SUPFAM" id="SSF49879">
    <property type="entry name" value="SMAD/FHA domain"/>
    <property type="match status" value="1"/>
</dbReference>
<dbReference type="EMBL" id="SSSN01000003">
    <property type="protein sequence ID" value="THG34947.1"/>
    <property type="molecule type" value="Genomic_DNA"/>
</dbReference>
<keyword evidence="1" id="KW-0597">Phosphoprotein</keyword>
<feature type="compositionally biased region" description="Basic and acidic residues" evidence="2">
    <location>
        <begin position="16"/>
        <end position="31"/>
    </location>
</feature>
<dbReference type="PROSITE" id="PS50006">
    <property type="entry name" value="FHA_DOMAIN"/>
    <property type="match status" value="1"/>
</dbReference>
<name>A0A4V6RZ53_9MICO</name>
<dbReference type="Gene3D" id="2.60.200.20">
    <property type="match status" value="1"/>
</dbReference>
<evidence type="ECO:0000256" key="1">
    <source>
        <dbReference type="ARBA" id="ARBA00022553"/>
    </source>
</evidence>
<dbReference type="InterPro" id="IPR008984">
    <property type="entry name" value="SMAD_FHA_dom_sf"/>
</dbReference>
<evidence type="ECO:0000259" key="3">
    <source>
        <dbReference type="PROSITE" id="PS50006"/>
    </source>
</evidence>
<dbReference type="Proteomes" id="UP000307380">
    <property type="component" value="Unassembled WGS sequence"/>
</dbReference>
<dbReference type="InterPro" id="IPR000253">
    <property type="entry name" value="FHA_dom"/>
</dbReference>
<reference evidence="4 5" key="1">
    <citation type="submission" date="2019-04" db="EMBL/GenBank/DDBJ databases">
        <authorList>
            <person name="Jiang L."/>
        </authorList>
    </citation>
    <scope>NUCLEOTIDE SEQUENCE [LARGE SCALE GENOMIC DNA]</scope>
    <source>
        <strain evidence="4 5">YIM 131861</strain>
    </source>
</reference>
<evidence type="ECO:0000313" key="5">
    <source>
        <dbReference type="Proteomes" id="UP000307380"/>
    </source>
</evidence>
<sequence length="196" mass="20570">MDADGFIVPPPGILAPREDPHEDSSTVEHRPSVRIPTVPFPTVKPPFATAQPATPAEAQTIERPPGAAPATEQPAAPTAPTATVTAPRRWMLQFDDGQSIPVAGTLVIGRNPTADSEHPAAATISVTDPRRSVSKTHAAVELDGDALVITDLHSTNGVSVGDVYLEAGTPFRLDADTIFHLGEFAVRAIVSAPVQR</sequence>
<feature type="compositionally biased region" description="Low complexity" evidence="2">
    <location>
        <begin position="45"/>
        <end position="83"/>
    </location>
</feature>
<comment type="caution">
    <text evidence="4">The sequence shown here is derived from an EMBL/GenBank/DDBJ whole genome shotgun (WGS) entry which is preliminary data.</text>
</comment>
<dbReference type="CDD" id="cd00060">
    <property type="entry name" value="FHA"/>
    <property type="match status" value="1"/>
</dbReference>
<evidence type="ECO:0000313" key="4">
    <source>
        <dbReference type="EMBL" id="THG34947.1"/>
    </source>
</evidence>
<dbReference type="RefSeq" id="WP_136421874.1">
    <property type="nucleotide sequence ID" value="NZ_SSSN01000003.1"/>
</dbReference>
<keyword evidence="5" id="KW-1185">Reference proteome</keyword>
<proteinExistence type="predicted"/>
<dbReference type="SMART" id="SM00240">
    <property type="entry name" value="FHA"/>
    <property type="match status" value="1"/>
</dbReference>
<accession>A0A4V6RZ53</accession>
<gene>
    <name evidence="4" type="ORF">E6C70_02375</name>
</gene>
<evidence type="ECO:0000256" key="2">
    <source>
        <dbReference type="SAM" id="MobiDB-lite"/>
    </source>
</evidence>
<organism evidence="4 5">
    <name type="scientific">Orlajensenia flava</name>
    <dbReference type="NCBI Taxonomy" id="2565934"/>
    <lineage>
        <taxon>Bacteria</taxon>
        <taxon>Bacillati</taxon>
        <taxon>Actinomycetota</taxon>
        <taxon>Actinomycetes</taxon>
        <taxon>Micrococcales</taxon>
        <taxon>Microbacteriaceae</taxon>
        <taxon>Orlajensenia</taxon>
    </lineage>
</organism>
<protein>
    <submittedName>
        <fullName evidence="4">FHA domain-containing protein</fullName>
    </submittedName>
</protein>
<feature type="region of interest" description="Disordered" evidence="2">
    <location>
        <begin position="1"/>
        <end position="83"/>
    </location>
</feature>